<gene>
    <name evidence="1" type="ORF">KC675_02895</name>
</gene>
<accession>A0A955L173</accession>
<name>A0A955L173_9BACT</name>
<reference evidence="1" key="1">
    <citation type="submission" date="2020-04" db="EMBL/GenBank/DDBJ databases">
        <authorList>
            <person name="Zhang T."/>
        </authorList>
    </citation>
    <scope>NUCLEOTIDE SEQUENCE</scope>
    <source>
        <strain evidence="1">HKST-UBA15</strain>
    </source>
</reference>
<reference evidence="1" key="2">
    <citation type="journal article" date="2021" name="Microbiome">
        <title>Successional dynamics and alternative stable states in a saline activated sludge microbial community over 9 years.</title>
        <authorList>
            <person name="Wang Y."/>
            <person name="Ye J."/>
            <person name="Ju F."/>
            <person name="Liu L."/>
            <person name="Boyd J.A."/>
            <person name="Deng Y."/>
            <person name="Parks D.H."/>
            <person name="Jiang X."/>
            <person name="Yin X."/>
            <person name="Woodcroft B.J."/>
            <person name="Tyson G.W."/>
            <person name="Hugenholtz P."/>
            <person name="Polz M.F."/>
            <person name="Zhang T."/>
        </authorList>
    </citation>
    <scope>NUCLEOTIDE SEQUENCE</scope>
    <source>
        <strain evidence="1">HKST-UBA15</strain>
    </source>
</reference>
<dbReference type="AlphaFoldDB" id="A0A955L173"/>
<comment type="caution">
    <text evidence="1">The sequence shown here is derived from an EMBL/GenBank/DDBJ whole genome shotgun (WGS) entry which is preliminary data.</text>
</comment>
<evidence type="ECO:0000313" key="1">
    <source>
        <dbReference type="EMBL" id="MCA9380105.1"/>
    </source>
</evidence>
<sequence>MDILQITFPLDGMAKSDLVVIPAGTTGRRIENGLASPDRTTLDDTLYVVGRILTDRNVLVHGVFGYRHMPYDYLVEGETPVTKLNPYKQLSSGL</sequence>
<protein>
    <submittedName>
        <fullName evidence="1">Uncharacterized protein</fullName>
    </submittedName>
</protein>
<dbReference type="Proteomes" id="UP000745577">
    <property type="component" value="Unassembled WGS sequence"/>
</dbReference>
<organism evidence="1 2">
    <name type="scientific">Candidatus Dojkabacteria bacterium</name>
    <dbReference type="NCBI Taxonomy" id="2099670"/>
    <lineage>
        <taxon>Bacteria</taxon>
        <taxon>Candidatus Dojkabacteria</taxon>
    </lineage>
</organism>
<proteinExistence type="predicted"/>
<evidence type="ECO:0000313" key="2">
    <source>
        <dbReference type="Proteomes" id="UP000745577"/>
    </source>
</evidence>
<dbReference type="EMBL" id="JAGQLL010000030">
    <property type="protein sequence ID" value="MCA9380105.1"/>
    <property type="molecule type" value="Genomic_DNA"/>
</dbReference>